<proteinExistence type="predicted"/>
<evidence type="ECO:0000313" key="2">
    <source>
        <dbReference type="EMBL" id="SHK08411.1"/>
    </source>
</evidence>
<accession>A0A1M6PKF6</accession>
<dbReference type="AlphaFoldDB" id="A0A1M6PKF6"/>
<gene>
    <name evidence="2" type="ORF">SAMN02746009_00266</name>
</gene>
<name>A0A1M6PKF6_9BACT</name>
<evidence type="ECO:0000313" key="3">
    <source>
        <dbReference type="Proteomes" id="UP000183947"/>
    </source>
</evidence>
<dbReference type="EMBL" id="FRAS01000001">
    <property type="protein sequence ID" value="SHK08411.1"/>
    <property type="molecule type" value="Genomic_DNA"/>
</dbReference>
<dbReference type="Proteomes" id="UP000183947">
    <property type="component" value="Unassembled WGS sequence"/>
</dbReference>
<feature type="compositionally biased region" description="Polar residues" evidence="1">
    <location>
        <begin position="19"/>
        <end position="37"/>
    </location>
</feature>
<keyword evidence="3" id="KW-1185">Reference proteome</keyword>
<organism evidence="2 3">
    <name type="scientific">Hymenobacter psychrotolerans DSM 18569</name>
    <dbReference type="NCBI Taxonomy" id="1121959"/>
    <lineage>
        <taxon>Bacteria</taxon>
        <taxon>Pseudomonadati</taxon>
        <taxon>Bacteroidota</taxon>
        <taxon>Cytophagia</taxon>
        <taxon>Cytophagales</taxon>
        <taxon>Hymenobacteraceae</taxon>
        <taxon>Hymenobacter</taxon>
    </lineage>
</organism>
<reference evidence="3" key="1">
    <citation type="submission" date="2016-11" db="EMBL/GenBank/DDBJ databases">
        <authorList>
            <person name="Varghese N."/>
            <person name="Submissions S."/>
        </authorList>
    </citation>
    <scope>NUCLEOTIDE SEQUENCE [LARGE SCALE GENOMIC DNA]</scope>
    <source>
        <strain evidence="3">DSM 18569</strain>
    </source>
</reference>
<evidence type="ECO:0000256" key="1">
    <source>
        <dbReference type="SAM" id="MobiDB-lite"/>
    </source>
</evidence>
<sequence>MVSFYPELPEYPILKRNPVLSTPSTTNSADPQPTENGGDTGADGLASAQGELLLPPVTSIVYKVGDYLIGDAEDAKLGGHPDIRY</sequence>
<protein>
    <submittedName>
        <fullName evidence="2">Uncharacterized protein</fullName>
    </submittedName>
</protein>
<feature type="region of interest" description="Disordered" evidence="1">
    <location>
        <begin position="15"/>
        <end position="49"/>
    </location>
</feature>